<dbReference type="Gene3D" id="3.30.420.280">
    <property type="match status" value="1"/>
</dbReference>
<evidence type="ECO:0000259" key="3">
    <source>
        <dbReference type="Pfam" id="PF17289"/>
    </source>
</evidence>
<dbReference type="InterPro" id="IPR035421">
    <property type="entry name" value="Terminase_6C"/>
</dbReference>
<evidence type="ECO:0000313" key="5">
    <source>
        <dbReference type="Proteomes" id="UP000020595"/>
    </source>
</evidence>
<organism evidence="4 5">
    <name type="scientific">Acinetobacter baumannii (strain 1295743)</name>
    <dbReference type="NCBI Taxonomy" id="1310613"/>
    <lineage>
        <taxon>Bacteria</taxon>
        <taxon>Pseudomonadati</taxon>
        <taxon>Pseudomonadota</taxon>
        <taxon>Gammaproteobacteria</taxon>
        <taxon>Moraxellales</taxon>
        <taxon>Moraxellaceae</taxon>
        <taxon>Acinetobacter</taxon>
        <taxon>Acinetobacter calcoaceticus/baumannii complex</taxon>
    </lineage>
</organism>
<keyword evidence="1" id="KW-1188">Viral release from host cell</keyword>
<dbReference type="InterPro" id="IPR027417">
    <property type="entry name" value="P-loop_NTPase"/>
</dbReference>
<evidence type="ECO:0000313" key="4">
    <source>
        <dbReference type="EMBL" id="EXB05678.1"/>
    </source>
</evidence>
<dbReference type="EMBL" id="JEWH01000022">
    <property type="protein sequence ID" value="EXB05678.1"/>
    <property type="molecule type" value="Genomic_DNA"/>
</dbReference>
<name>A0A009IPF3_ACIB9</name>
<dbReference type="Proteomes" id="UP000020595">
    <property type="component" value="Unassembled WGS sequence"/>
</dbReference>
<gene>
    <name evidence="4" type="ORF">J512_2000</name>
</gene>
<feature type="domain" description="Terminase large subunit gp17-like C-terminal" evidence="3">
    <location>
        <begin position="243"/>
        <end position="400"/>
    </location>
</feature>
<accession>A0A009IPF3</accession>
<dbReference type="Pfam" id="PF17289">
    <property type="entry name" value="Terminase_6C"/>
    <property type="match status" value="1"/>
</dbReference>
<evidence type="ECO:0000259" key="2">
    <source>
        <dbReference type="Pfam" id="PF04466"/>
    </source>
</evidence>
<dbReference type="PATRIC" id="fig|1310613.3.peg.1921"/>
<dbReference type="Pfam" id="PF04466">
    <property type="entry name" value="Terminase_3"/>
    <property type="match status" value="1"/>
</dbReference>
<dbReference type="RefSeq" id="WP_000764108.1">
    <property type="nucleotide sequence ID" value="NZ_JEWH01000022.1"/>
</dbReference>
<protein>
    <submittedName>
        <fullName evidence="4">Phage terminase large subunit</fullName>
    </submittedName>
</protein>
<sequence length="414" mass="47585">MADKVRLSLHPKQMEVYLSNARFRVVVAGRRWGKTSLSRTLIISKSRKPRQRIWYVAPTYRMAKQIMWKDLIEAIPRKWVVKINHSSLSIELVNGTLIELKGADDPDSLRGVGIDFLVLDEFQDISEEAWTQCLRPTLASTGGHAIFIGTPKAYNQLYTVYMQGQDPKKVKAGQWQSWQFPTITSPFIPESEIEAARADMDEKSFKQEFLASFETMSGRVYYPFDRKEHVGKYPFDPKLPIWIGMDFNIDPMSTVIMQPQPNGEVWVVDEIVQFGSNTEEICEEIERKYWRYMKQIVIFPDPAGGQRQHARGESDLDIMREKGFKKILYRRKHPAIADRVNAVNRMLRTADGTVALRVDEKCKHLINSFEQTIYKPGGRDVDKSGGVEHSADAIGYAIEHQFPLRKIEIKGVSI</sequence>
<reference evidence="4 5" key="1">
    <citation type="submission" date="2014-02" db="EMBL/GenBank/DDBJ databases">
        <title>Comparative genomics and transcriptomics to identify genetic mechanisms underlying the emergence of carbapenem resistant Acinetobacter baumannii (CRAb).</title>
        <authorList>
            <person name="Harris A.D."/>
            <person name="Johnson K.J."/>
            <person name="George J."/>
            <person name="Shefchek K."/>
            <person name="Daugherty S.C."/>
            <person name="Parankush S."/>
            <person name="Sadzewicz L."/>
            <person name="Tallon L."/>
            <person name="Sengamalay N."/>
            <person name="Hazen T.H."/>
            <person name="Rasko D.A."/>
        </authorList>
    </citation>
    <scope>NUCLEOTIDE SEQUENCE [LARGE SCALE GENOMIC DNA]</scope>
    <source>
        <strain evidence="4 5">1295743</strain>
    </source>
</reference>
<proteinExistence type="predicted"/>
<dbReference type="InterPro" id="IPR035412">
    <property type="entry name" value="Terminase_L_N"/>
</dbReference>
<dbReference type="Gene3D" id="3.40.50.300">
    <property type="entry name" value="P-loop containing nucleotide triphosphate hydrolases"/>
    <property type="match status" value="1"/>
</dbReference>
<feature type="domain" description="Phage terminase large subunit N-terminal" evidence="2">
    <location>
        <begin position="21"/>
        <end position="193"/>
    </location>
</feature>
<dbReference type="SUPFAM" id="SSF52540">
    <property type="entry name" value="P-loop containing nucleoside triphosphate hydrolases"/>
    <property type="match status" value="1"/>
</dbReference>
<dbReference type="AlphaFoldDB" id="A0A009IPF3"/>
<evidence type="ECO:0000256" key="1">
    <source>
        <dbReference type="ARBA" id="ARBA00022612"/>
    </source>
</evidence>
<comment type="caution">
    <text evidence="4">The sequence shown here is derived from an EMBL/GenBank/DDBJ whole genome shotgun (WGS) entry which is preliminary data.</text>
</comment>